<feature type="domain" description="Cytochrome c" evidence="18">
    <location>
        <begin position="141"/>
        <end position="219"/>
    </location>
</feature>
<evidence type="ECO:0000256" key="7">
    <source>
        <dbReference type="ARBA" id="ARBA00022660"/>
    </source>
</evidence>
<evidence type="ECO:0000256" key="2">
    <source>
        <dbReference type="ARBA" id="ARBA00012951"/>
    </source>
</evidence>
<comment type="caution">
    <text evidence="19">The sequence shown here is derived from an EMBL/GenBank/DDBJ whole genome shotgun (WGS) entry which is preliminary data.</text>
</comment>
<evidence type="ECO:0000256" key="14">
    <source>
        <dbReference type="ARBA" id="ARBA00023004"/>
    </source>
</evidence>
<evidence type="ECO:0000256" key="15">
    <source>
        <dbReference type="ARBA" id="ARBA00023136"/>
    </source>
</evidence>
<dbReference type="InterPro" id="IPR009056">
    <property type="entry name" value="Cyt_c-like_dom"/>
</dbReference>
<keyword evidence="10" id="KW-0677">Repeat</keyword>
<evidence type="ECO:0000256" key="12">
    <source>
        <dbReference type="ARBA" id="ARBA00022982"/>
    </source>
</evidence>
<dbReference type="EC" id="7.1.1.8" evidence="2 17"/>
<evidence type="ECO:0000259" key="18">
    <source>
        <dbReference type="PROSITE" id="PS51007"/>
    </source>
</evidence>
<keyword evidence="12 17" id="KW-0249">Electron transport</keyword>
<keyword evidence="9 17" id="KW-0479">Metal-binding</keyword>
<keyword evidence="8 17" id="KW-0812">Transmembrane</keyword>
<name>A0ABS2THK6_9ACTO</name>
<evidence type="ECO:0000256" key="6">
    <source>
        <dbReference type="ARBA" id="ARBA00022617"/>
    </source>
</evidence>
<keyword evidence="14 17" id="KW-0408">Iron</keyword>
<evidence type="ECO:0000256" key="17">
    <source>
        <dbReference type="PIRNR" id="PIRNR000007"/>
    </source>
</evidence>
<dbReference type="PROSITE" id="PS51007">
    <property type="entry name" value="CYTC"/>
    <property type="match status" value="2"/>
</dbReference>
<evidence type="ECO:0000256" key="10">
    <source>
        <dbReference type="ARBA" id="ARBA00022737"/>
    </source>
</evidence>
<keyword evidence="4 17" id="KW-0813">Transport</keyword>
<dbReference type="Pfam" id="PF13442">
    <property type="entry name" value="Cytochrome_CBB3"/>
    <property type="match status" value="2"/>
</dbReference>
<accession>A0ABS2THK6</accession>
<feature type="transmembrane region" description="Helical" evidence="17">
    <location>
        <begin position="239"/>
        <end position="258"/>
    </location>
</feature>
<comment type="caution">
    <text evidence="17">Lacks conserved residue(s) required for the propagation of feature annotation.</text>
</comment>
<dbReference type="Proteomes" id="UP000705983">
    <property type="component" value="Unassembled WGS sequence"/>
</dbReference>
<evidence type="ECO:0000256" key="1">
    <source>
        <dbReference type="ARBA" id="ARBA00004651"/>
    </source>
</evidence>
<reference evidence="20" key="1">
    <citation type="submission" date="2021-02" db="EMBL/GenBank/DDBJ databases">
        <title>Leucobacter sp. CX169.</title>
        <authorList>
            <person name="Cheng Y."/>
        </authorList>
    </citation>
    <scope>NUCLEOTIDE SEQUENCE [LARGE SCALE GENOMIC DNA]</scope>
    <source>
        <strain evidence="20">JY899</strain>
    </source>
</reference>
<dbReference type="InterPro" id="IPR036909">
    <property type="entry name" value="Cyt_c-like_dom_sf"/>
</dbReference>
<dbReference type="InterPro" id="IPR050597">
    <property type="entry name" value="Cytochrome_c_Oxidase_Subunit"/>
</dbReference>
<evidence type="ECO:0000313" key="19">
    <source>
        <dbReference type="EMBL" id="MBM9433262.1"/>
    </source>
</evidence>
<dbReference type="SUPFAM" id="SSF46626">
    <property type="entry name" value="Cytochrome c"/>
    <property type="match status" value="2"/>
</dbReference>
<evidence type="ECO:0000256" key="3">
    <source>
        <dbReference type="ARBA" id="ARBA00017819"/>
    </source>
</evidence>
<evidence type="ECO:0000313" key="20">
    <source>
        <dbReference type="Proteomes" id="UP000705983"/>
    </source>
</evidence>
<organism evidence="19 20">
    <name type="scientific">Flaviflexus equikiangi</name>
    <dbReference type="NCBI Taxonomy" id="2758573"/>
    <lineage>
        <taxon>Bacteria</taxon>
        <taxon>Bacillati</taxon>
        <taxon>Actinomycetota</taxon>
        <taxon>Actinomycetes</taxon>
        <taxon>Actinomycetales</taxon>
        <taxon>Actinomycetaceae</taxon>
        <taxon>Flaviflexus</taxon>
    </lineage>
</organism>
<keyword evidence="5 17" id="KW-1003">Cell membrane</keyword>
<keyword evidence="15 17" id="KW-0472">Membrane</keyword>
<protein>
    <recommendedName>
        <fullName evidence="3 17">Cytochrome bc1 complex cytochrome c subunit</fullName>
        <ecNumber evidence="2 17">7.1.1.8</ecNumber>
    </recommendedName>
</protein>
<dbReference type="PANTHER" id="PTHR33751">
    <property type="entry name" value="CBB3-TYPE CYTOCHROME C OXIDASE SUBUNIT FIXP"/>
    <property type="match status" value="1"/>
</dbReference>
<sequence length="261" mass="26802">MVITAQARRSRYAPLVLLLLALLCTAGIYSVVATDSATATSGSSSANVQEGEALFEANCASCHGPDAAGTDIAPSLTGVGAASVHFQMITGRMPMANNSPQAEAKEPQFSEEQIEDVAAYVASLGPGPAIPSADMVDPALGDPASGMELFRTNCSMCHNAVGAGGALSEGKVAPSLMDSTPVEIYEAMVTGPQSMPVFNDANITPQGKRDIIAYIDYQQNAESVGGNNLGSIGPVVEGLWIWIIGIGGLCLVAVWIGAKKS</sequence>
<dbReference type="PANTHER" id="PTHR33751:SF13">
    <property type="entry name" value="CYTOCHROME BC1 COMPLEX CYTOCHROME C SUBUNIT"/>
    <property type="match status" value="1"/>
</dbReference>
<evidence type="ECO:0000256" key="5">
    <source>
        <dbReference type="ARBA" id="ARBA00022475"/>
    </source>
</evidence>
<keyword evidence="20" id="KW-1185">Reference proteome</keyword>
<keyword evidence="11 17" id="KW-1278">Translocase</keyword>
<dbReference type="InterPro" id="IPR009152">
    <property type="entry name" value="bc1_cytC-su"/>
</dbReference>
<comment type="catalytic activity">
    <reaction evidence="16 17">
        <text>a quinol + 2 Fe(III)-[cytochrome c](out) = a quinone + 2 Fe(II)-[cytochrome c](out) + 2 H(+)(out)</text>
        <dbReference type="Rhea" id="RHEA:11484"/>
        <dbReference type="Rhea" id="RHEA-COMP:10350"/>
        <dbReference type="Rhea" id="RHEA-COMP:14399"/>
        <dbReference type="ChEBI" id="CHEBI:15378"/>
        <dbReference type="ChEBI" id="CHEBI:24646"/>
        <dbReference type="ChEBI" id="CHEBI:29033"/>
        <dbReference type="ChEBI" id="CHEBI:29034"/>
        <dbReference type="ChEBI" id="CHEBI:132124"/>
        <dbReference type="EC" id="7.1.1.8"/>
    </reaction>
</comment>
<gene>
    <name evidence="19" type="ORF">JVW63_06075</name>
</gene>
<dbReference type="EMBL" id="JAFFJS010000003">
    <property type="protein sequence ID" value="MBM9433262.1"/>
    <property type="molecule type" value="Genomic_DNA"/>
</dbReference>
<comment type="subunit">
    <text evidence="17">The cytochrome bc1 complex is composed of a cytochrome b (QcrB), the Rieske iron-sulfur protein (QcrA) and a diheme cytochrome c (QcrC) subunit.</text>
</comment>
<dbReference type="PIRSF" id="PIRSF000007">
    <property type="entry name" value="Ubiq_cycred_cyc"/>
    <property type="match status" value="1"/>
</dbReference>
<dbReference type="Gene3D" id="1.10.760.10">
    <property type="entry name" value="Cytochrome c-like domain"/>
    <property type="match status" value="2"/>
</dbReference>
<evidence type="ECO:0000256" key="16">
    <source>
        <dbReference type="ARBA" id="ARBA00029351"/>
    </source>
</evidence>
<keyword evidence="7 17" id="KW-0679">Respiratory chain</keyword>
<evidence type="ECO:0000256" key="9">
    <source>
        <dbReference type="ARBA" id="ARBA00022723"/>
    </source>
</evidence>
<evidence type="ECO:0000256" key="8">
    <source>
        <dbReference type="ARBA" id="ARBA00022692"/>
    </source>
</evidence>
<evidence type="ECO:0000256" key="13">
    <source>
        <dbReference type="ARBA" id="ARBA00022989"/>
    </source>
</evidence>
<keyword evidence="6 17" id="KW-0349">Heme</keyword>
<evidence type="ECO:0000256" key="11">
    <source>
        <dbReference type="ARBA" id="ARBA00022967"/>
    </source>
</evidence>
<proteinExistence type="predicted"/>
<comment type="subcellular location">
    <subcellularLocation>
        <location evidence="1 17">Cell membrane</location>
        <topology evidence="1 17">Multi-pass membrane protein</topology>
    </subcellularLocation>
</comment>
<feature type="domain" description="Cytochrome c" evidence="18">
    <location>
        <begin position="46"/>
        <end position="125"/>
    </location>
</feature>
<keyword evidence="13 17" id="KW-1133">Transmembrane helix</keyword>
<evidence type="ECO:0000256" key="4">
    <source>
        <dbReference type="ARBA" id="ARBA00022448"/>
    </source>
</evidence>